<evidence type="ECO:0000256" key="1">
    <source>
        <dbReference type="SAM" id="MobiDB-lite"/>
    </source>
</evidence>
<evidence type="ECO:0000313" key="2">
    <source>
        <dbReference type="EMBL" id="KAL2623591.1"/>
    </source>
</evidence>
<protein>
    <submittedName>
        <fullName evidence="2">Uncharacterized protein</fullName>
    </submittedName>
</protein>
<dbReference type="AlphaFoldDB" id="A0ABD1YA20"/>
<dbReference type="EMBL" id="JBHFFA010000006">
    <property type="protein sequence ID" value="KAL2623591.1"/>
    <property type="molecule type" value="Genomic_DNA"/>
</dbReference>
<proteinExistence type="predicted"/>
<organism evidence="2 3">
    <name type="scientific">Riccia fluitans</name>
    <dbReference type="NCBI Taxonomy" id="41844"/>
    <lineage>
        <taxon>Eukaryota</taxon>
        <taxon>Viridiplantae</taxon>
        <taxon>Streptophyta</taxon>
        <taxon>Embryophyta</taxon>
        <taxon>Marchantiophyta</taxon>
        <taxon>Marchantiopsida</taxon>
        <taxon>Marchantiidae</taxon>
        <taxon>Marchantiales</taxon>
        <taxon>Ricciaceae</taxon>
        <taxon>Riccia</taxon>
    </lineage>
</organism>
<gene>
    <name evidence="2" type="ORF">R1flu_003796</name>
</gene>
<evidence type="ECO:0000313" key="3">
    <source>
        <dbReference type="Proteomes" id="UP001605036"/>
    </source>
</evidence>
<comment type="caution">
    <text evidence="2">The sequence shown here is derived from an EMBL/GenBank/DDBJ whole genome shotgun (WGS) entry which is preliminary data.</text>
</comment>
<dbReference type="Proteomes" id="UP001605036">
    <property type="component" value="Unassembled WGS sequence"/>
</dbReference>
<sequence length="66" mass="7073">MAEDGVNVNDGSTTPGASASYSDVKLVGKTVLRKFSSRFGLRRMDSMEIEASRVRAMEGDGHGISH</sequence>
<feature type="compositionally biased region" description="Polar residues" evidence="1">
    <location>
        <begin position="9"/>
        <end position="20"/>
    </location>
</feature>
<accession>A0ABD1YA20</accession>
<feature type="region of interest" description="Disordered" evidence="1">
    <location>
        <begin position="1"/>
        <end position="20"/>
    </location>
</feature>
<name>A0ABD1YA20_9MARC</name>
<reference evidence="2 3" key="1">
    <citation type="submission" date="2024-09" db="EMBL/GenBank/DDBJ databases">
        <title>Chromosome-scale assembly of Riccia fluitans.</title>
        <authorList>
            <person name="Paukszto L."/>
            <person name="Sawicki J."/>
            <person name="Karawczyk K."/>
            <person name="Piernik-Szablinska J."/>
            <person name="Szczecinska M."/>
            <person name="Mazdziarz M."/>
        </authorList>
    </citation>
    <scope>NUCLEOTIDE SEQUENCE [LARGE SCALE GENOMIC DNA]</scope>
    <source>
        <strain evidence="2">Rf_01</strain>
        <tissue evidence="2">Aerial parts of the thallus</tissue>
    </source>
</reference>
<keyword evidence="3" id="KW-1185">Reference proteome</keyword>